<sequence length="382" mass="41583">MATLAHHLSLLSKPSPPSQLNNLFFTIPRTRLNPQSKPTRFKCLASQTGFFTKLGRLIKEKAKSDVEKIFSGFSKTRDNLAVIDELLLYWNLSETDRVLDELEEALLVSDFGPRITIQIVERLREDILAGRLKSGSEIKDALKKSVLDLLEKKGNKTELQLGFRKPAVVMIVGVNGGGKTTSLDKYGPGKEVGEVSVGKLAYRLKNEGAKILMAAGDTFRAAASDQLEIWAERTGCEIVVADKEKAKASSVLSQAVKKGKEQEFDVVLCDTSGRLHTNYSLMEELIACKKAVGKIVRGAPNEILLVLDGTTGLNMLPQAREFNEVVGITGFILTKLDGSARGGCVVSVVDELGIPVKFVGVGEGVEDLQPFDAETFVNAIFS</sequence>
<dbReference type="PROSITE" id="PS00300">
    <property type="entry name" value="SRP54"/>
    <property type="match status" value="1"/>
</dbReference>
<dbReference type="Pfam" id="PF02881">
    <property type="entry name" value="SRP54_N"/>
    <property type="match status" value="1"/>
</dbReference>
<dbReference type="InterPro" id="IPR004390">
    <property type="entry name" value="SR_rcpt_FtsY"/>
</dbReference>
<dbReference type="InterPro" id="IPR013822">
    <property type="entry name" value="Signal_recog_particl_SRP54_hlx"/>
</dbReference>
<protein>
    <recommendedName>
        <fullName evidence="7">SRP54-type proteins GTP-binding domain-containing protein</fullName>
    </recommendedName>
</protein>
<dbReference type="SMART" id="SM00962">
    <property type="entry name" value="SRP54"/>
    <property type="match status" value="1"/>
</dbReference>
<comment type="similarity">
    <text evidence="2">Belongs to the GTP-binding SRP family.</text>
</comment>
<evidence type="ECO:0000256" key="6">
    <source>
        <dbReference type="ARBA" id="ARBA00023170"/>
    </source>
</evidence>
<dbReference type="GO" id="GO:0006614">
    <property type="term" value="P:SRP-dependent cotranslational protein targeting to membrane"/>
    <property type="evidence" value="ECO:0007669"/>
    <property type="project" value="InterPro"/>
</dbReference>
<dbReference type="InterPro" id="IPR027417">
    <property type="entry name" value="P-loop_NTPase"/>
</dbReference>
<dbReference type="InterPro" id="IPR042101">
    <property type="entry name" value="SRP54_N_sf"/>
</dbReference>
<dbReference type="OrthoDB" id="1727884at2759"/>
<dbReference type="Gene3D" id="3.40.50.300">
    <property type="entry name" value="P-loop containing nucleotide triphosphate hydrolases"/>
    <property type="match status" value="1"/>
</dbReference>
<accession>A0A835MTE4</accession>
<keyword evidence="6" id="KW-0675">Receptor</keyword>
<dbReference type="FunFam" id="1.20.120.140:FF:000006">
    <property type="entry name" value="Cell division FtsY, chloroplastic-like protein"/>
    <property type="match status" value="1"/>
</dbReference>
<evidence type="ECO:0000256" key="4">
    <source>
        <dbReference type="ARBA" id="ARBA00023134"/>
    </source>
</evidence>
<dbReference type="Gene3D" id="1.20.120.140">
    <property type="entry name" value="Signal recognition particle SRP54, nucleotide-binding domain"/>
    <property type="match status" value="1"/>
</dbReference>
<feature type="domain" description="SRP54-type proteins GTP-binding" evidence="7">
    <location>
        <begin position="355"/>
        <end position="368"/>
    </location>
</feature>
<dbReference type="EMBL" id="JADGMS010000014">
    <property type="protein sequence ID" value="KAF9668918.1"/>
    <property type="molecule type" value="Genomic_DNA"/>
</dbReference>
<dbReference type="FunFam" id="3.40.50.300:FF:000053">
    <property type="entry name" value="Signal recognition particle receptor FtsY"/>
    <property type="match status" value="1"/>
</dbReference>
<gene>
    <name evidence="8" type="ORF">SADUNF_Sadunf14G0053500</name>
</gene>
<dbReference type="InterPro" id="IPR036225">
    <property type="entry name" value="SRP/SRP_N"/>
</dbReference>
<dbReference type="PANTHER" id="PTHR43134">
    <property type="entry name" value="SIGNAL RECOGNITION PARTICLE RECEPTOR SUBUNIT ALPHA"/>
    <property type="match status" value="1"/>
</dbReference>
<dbReference type="NCBIfam" id="TIGR00064">
    <property type="entry name" value="ftsY"/>
    <property type="match status" value="1"/>
</dbReference>
<evidence type="ECO:0000313" key="9">
    <source>
        <dbReference type="Proteomes" id="UP000657918"/>
    </source>
</evidence>
<proteinExistence type="inferred from homology"/>
<keyword evidence="3" id="KW-0547">Nucleotide-binding</keyword>
<dbReference type="Proteomes" id="UP000657918">
    <property type="component" value="Unassembled WGS sequence"/>
</dbReference>
<keyword evidence="9" id="KW-1185">Reference proteome</keyword>
<comment type="caution">
    <text evidence="8">The sequence shown here is derived from an EMBL/GenBank/DDBJ whole genome shotgun (WGS) entry which is preliminary data.</text>
</comment>
<dbReference type="SUPFAM" id="SSF47364">
    <property type="entry name" value="Domain of the SRP/SRP receptor G-proteins"/>
    <property type="match status" value="1"/>
</dbReference>
<dbReference type="GO" id="GO:0005047">
    <property type="term" value="F:signal recognition particle binding"/>
    <property type="evidence" value="ECO:0007669"/>
    <property type="project" value="TreeGrafter"/>
</dbReference>
<dbReference type="GO" id="GO:0005737">
    <property type="term" value="C:cytoplasm"/>
    <property type="evidence" value="ECO:0007669"/>
    <property type="project" value="UniProtKB-ARBA"/>
</dbReference>
<dbReference type="Pfam" id="PF00448">
    <property type="entry name" value="SRP54"/>
    <property type="match status" value="1"/>
</dbReference>
<name>A0A835MTE4_9ROSI</name>
<dbReference type="GO" id="GO:0005525">
    <property type="term" value="F:GTP binding"/>
    <property type="evidence" value="ECO:0007669"/>
    <property type="project" value="UniProtKB-KW"/>
</dbReference>
<organism evidence="8 9">
    <name type="scientific">Salix dunnii</name>
    <dbReference type="NCBI Taxonomy" id="1413687"/>
    <lineage>
        <taxon>Eukaryota</taxon>
        <taxon>Viridiplantae</taxon>
        <taxon>Streptophyta</taxon>
        <taxon>Embryophyta</taxon>
        <taxon>Tracheophyta</taxon>
        <taxon>Spermatophyta</taxon>
        <taxon>Magnoliopsida</taxon>
        <taxon>eudicotyledons</taxon>
        <taxon>Gunneridae</taxon>
        <taxon>Pentapetalae</taxon>
        <taxon>rosids</taxon>
        <taxon>fabids</taxon>
        <taxon>Malpighiales</taxon>
        <taxon>Salicaceae</taxon>
        <taxon>Saliceae</taxon>
        <taxon>Salix</taxon>
    </lineage>
</organism>
<evidence type="ECO:0000259" key="7">
    <source>
        <dbReference type="PROSITE" id="PS00300"/>
    </source>
</evidence>
<dbReference type="SUPFAM" id="SSF52540">
    <property type="entry name" value="P-loop containing nucleoside triphosphate hydrolases"/>
    <property type="match status" value="1"/>
</dbReference>
<keyword evidence="4" id="KW-0342">GTP-binding</keyword>
<dbReference type="CDD" id="cd17874">
    <property type="entry name" value="FtsY"/>
    <property type="match status" value="1"/>
</dbReference>
<dbReference type="InterPro" id="IPR000897">
    <property type="entry name" value="SRP54_GTPase_dom"/>
</dbReference>
<dbReference type="SMART" id="SM00963">
    <property type="entry name" value="SRP54_N"/>
    <property type="match status" value="1"/>
</dbReference>
<keyword evidence="5" id="KW-0472">Membrane</keyword>
<dbReference type="AlphaFoldDB" id="A0A835MTE4"/>
<dbReference type="GO" id="GO:0003924">
    <property type="term" value="F:GTPase activity"/>
    <property type="evidence" value="ECO:0007669"/>
    <property type="project" value="TreeGrafter"/>
</dbReference>
<evidence type="ECO:0000313" key="8">
    <source>
        <dbReference type="EMBL" id="KAF9668918.1"/>
    </source>
</evidence>
<evidence type="ECO:0000256" key="2">
    <source>
        <dbReference type="ARBA" id="ARBA00008531"/>
    </source>
</evidence>
<dbReference type="GO" id="GO:0016020">
    <property type="term" value="C:membrane"/>
    <property type="evidence" value="ECO:0007669"/>
    <property type="project" value="UniProtKB-SubCell"/>
</dbReference>
<dbReference type="PANTHER" id="PTHR43134:SF7">
    <property type="entry name" value="CELL DIVISION PROTEIN FTSY HOMOLOG, CHLOROPLASTIC"/>
    <property type="match status" value="1"/>
</dbReference>
<comment type="subcellular location">
    <subcellularLocation>
        <location evidence="1">Membrane</location>
        <topology evidence="1">Peripheral membrane protein</topology>
    </subcellularLocation>
</comment>
<reference evidence="8 9" key="1">
    <citation type="submission" date="2020-10" db="EMBL/GenBank/DDBJ databases">
        <title>Plant Genome Project.</title>
        <authorList>
            <person name="Zhang R.-G."/>
        </authorList>
    </citation>
    <scope>NUCLEOTIDE SEQUENCE [LARGE SCALE GENOMIC DNA]</scope>
    <source>
        <strain evidence="8">FAFU-HL-1</strain>
        <tissue evidence="8">Leaf</tissue>
    </source>
</reference>
<evidence type="ECO:0000256" key="3">
    <source>
        <dbReference type="ARBA" id="ARBA00022741"/>
    </source>
</evidence>
<evidence type="ECO:0000256" key="1">
    <source>
        <dbReference type="ARBA" id="ARBA00004170"/>
    </source>
</evidence>
<evidence type="ECO:0000256" key="5">
    <source>
        <dbReference type="ARBA" id="ARBA00023136"/>
    </source>
</evidence>